<accession>A0AA97D847</accession>
<keyword evidence="3" id="KW-1185">Reference proteome</keyword>
<organism evidence="2 3">
    <name type="scientific">Caproicibacterium argilliputei</name>
    <dbReference type="NCBI Taxonomy" id="3030016"/>
    <lineage>
        <taxon>Bacteria</taxon>
        <taxon>Bacillati</taxon>
        <taxon>Bacillota</taxon>
        <taxon>Clostridia</taxon>
        <taxon>Eubacteriales</taxon>
        <taxon>Oscillospiraceae</taxon>
        <taxon>Caproicibacterium</taxon>
    </lineage>
</organism>
<dbReference type="RefSeq" id="WP_275844148.1">
    <property type="nucleotide sequence ID" value="NZ_CP135996.1"/>
</dbReference>
<gene>
    <name evidence="2" type="ORF">PXC00_12970</name>
</gene>
<dbReference type="Proteomes" id="UP001300604">
    <property type="component" value="Chromosome"/>
</dbReference>
<sequence>MNISDLKRQHTEILSLIASIETLSAENIDSAAKDIVYNINTLSGKMKMHLLSEDQFLYPSLMNSSDKRIKETACKFSEEMGGLAGAFQPFVKQYNVPSGITQQKDNFSAESKKVFGLIKERIENEDRKLYPLIEKL</sequence>
<name>A0AA97D847_9FIRM</name>
<reference evidence="3" key="3">
    <citation type="submission" date="2024-06" db="EMBL/GenBank/DDBJ databases">
        <authorList>
            <person name="Zeng C."/>
        </authorList>
    </citation>
    <scope>NUCLEOTIDE SEQUENCE [LARGE SCALE GENOMIC DNA]</scope>
    <source>
        <strain evidence="3">ZCY20-5</strain>
    </source>
</reference>
<dbReference type="AlphaFoldDB" id="A0AA97D847"/>
<dbReference type="Gene3D" id="1.20.120.520">
    <property type="entry name" value="nmb1532 protein domain like"/>
    <property type="match status" value="1"/>
</dbReference>
<evidence type="ECO:0000259" key="1">
    <source>
        <dbReference type="Pfam" id="PF01814"/>
    </source>
</evidence>
<reference evidence="3" key="2">
    <citation type="submission" date="2024-06" db="EMBL/GenBank/DDBJ databases">
        <title>Caproicibacterium argilliputei sp. nov, a novel caproic acid producing anaerobic bacterium isolated from pit mud.</title>
        <authorList>
            <person name="Zeng C."/>
        </authorList>
    </citation>
    <scope>NUCLEOTIDE SEQUENCE [LARGE SCALE GENOMIC DNA]</scope>
    <source>
        <strain evidence="3">ZCY20-5</strain>
    </source>
</reference>
<reference evidence="2 3" key="1">
    <citation type="submission" date="2024-06" db="EMBL/GenBank/DDBJ databases">
        <title>Caproicibacterium argilliputei sp. nov, a novel caproic acid producing anaerobic bacterium isolated from pit mud.</title>
        <authorList>
            <person name="Xia S."/>
        </authorList>
    </citation>
    <scope>NUCLEOTIDE SEQUENCE [LARGE SCALE GENOMIC DNA]</scope>
    <source>
        <strain evidence="2 3">ZCY20-5</strain>
    </source>
</reference>
<feature type="domain" description="Hemerythrin-like" evidence="1">
    <location>
        <begin position="3"/>
        <end position="133"/>
    </location>
</feature>
<dbReference type="InterPro" id="IPR012312">
    <property type="entry name" value="Hemerythrin-like"/>
</dbReference>
<dbReference type="EMBL" id="CP135996">
    <property type="protein sequence ID" value="WOC32089.1"/>
    <property type="molecule type" value="Genomic_DNA"/>
</dbReference>
<dbReference type="Pfam" id="PF01814">
    <property type="entry name" value="Hemerythrin"/>
    <property type="match status" value="1"/>
</dbReference>
<dbReference type="KEGG" id="carl:PXC00_12970"/>
<evidence type="ECO:0000313" key="2">
    <source>
        <dbReference type="EMBL" id="WOC32089.1"/>
    </source>
</evidence>
<protein>
    <submittedName>
        <fullName evidence="2">Hemerythrin domain-containing protein</fullName>
    </submittedName>
</protein>
<proteinExistence type="predicted"/>
<evidence type="ECO:0000313" key="3">
    <source>
        <dbReference type="Proteomes" id="UP001300604"/>
    </source>
</evidence>